<evidence type="ECO:0000313" key="2">
    <source>
        <dbReference type="Proteomes" id="UP001148838"/>
    </source>
</evidence>
<evidence type="ECO:0000313" key="1">
    <source>
        <dbReference type="EMBL" id="KAJ4436203.1"/>
    </source>
</evidence>
<proteinExistence type="predicted"/>
<comment type="caution">
    <text evidence="1">The sequence shown here is derived from an EMBL/GenBank/DDBJ whole genome shotgun (WGS) entry which is preliminary data.</text>
</comment>
<protein>
    <submittedName>
        <fullName evidence="1">Uncharacterized protein</fullName>
    </submittedName>
</protein>
<reference evidence="1 2" key="1">
    <citation type="journal article" date="2022" name="Allergy">
        <title>Genome assembly and annotation of Periplaneta americana reveal a comprehensive cockroach allergen profile.</title>
        <authorList>
            <person name="Wang L."/>
            <person name="Xiong Q."/>
            <person name="Saelim N."/>
            <person name="Wang L."/>
            <person name="Nong W."/>
            <person name="Wan A.T."/>
            <person name="Shi M."/>
            <person name="Liu X."/>
            <person name="Cao Q."/>
            <person name="Hui J.H.L."/>
            <person name="Sookrung N."/>
            <person name="Leung T.F."/>
            <person name="Tungtrongchitr A."/>
            <person name="Tsui S.K.W."/>
        </authorList>
    </citation>
    <scope>NUCLEOTIDE SEQUENCE [LARGE SCALE GENOMIC DNA]</scope>
    <source>
        <strain evidence="1">PWHHKU_190912</strain>
    </source>
</reference>
<accession>A0ABQ8SQL2</accession>
<sequence length="128" mass="14167">MLLQPSWHDVIPAAADQAASPRATPTRLEELQQALKPGWTVHAAQDGRLYYCKVFSVVRNNQTEFRPKLNTSTLESLMFQKVKMISQGEEISSSDAMEAHGEDREHVSTIDAPTAVVSLRYVPDLTGG</sequence>
<name>A0ABQ8SQL2_PERAM</name>
<dbReference type="Proteomes" id="UP001148838">
    <property type="component" value="Unassembled WGS sequence"/>
</dbReference>
<keyword evidence="2" id="KW-1185">Reference proteome</keyword>
<dbReference type="EMBL" id="JAJSOF020000023">
    <property type="protein sequence ID" value="KAJ4436203.1"/>
    <property type="molecule type" value="Genomic_DNA"/>
</dbReference>
<gene>
    <name evidence="1" type="ORF">ANN_18833</name>
</gene>
<organism evidence="1 2">
    <name type="scientific">Periplaneta americana</name>
    <name type="common">American cockroach</name>
    <name type="synonym">Blatta americana</name>
    <dbReference type="NCBI Taxonomy" id="6978"/>
    <lineage>
        <taxon>Eukaryota</taxon>
        <taxon>Metazoa</taxon>
        <taxon>Ecdysozoa</taxon>
        <taxon>Arthropoda</taxon>
        <taxon>Hexapoda</taxon>
        <taxon>Insecta</taxon>
        <taxon>Pterygota</taxon>
        <taxon>Neoptera</taxon>
        <taxon>Polyneoptera</taxon>
        <taxon>Dictyoptera</taxon>
        <taxon>Blattodea</taxon>
        <taxon>Blattoidea</taxon>
        <taxon>Blattidae</taxon>
        <taxon>Blattinae</taxon>
        <taxon>Periplaneta</taxon>
    </lineage>
</organism>